<dbReference type="InterPro" id="IPR023885">
    <property type="entry name" value="4Fe4S-binding_SPASM_dom"/>
</dbReference>
<comment type="caution">
    <text evidence="6">The sequence shown here is derived from an EMBL/GenBank/DDBJ whole genome shotgun (WGS) entry which is preliminary data.</text>
</comment>
<organism evidence="6 7">
    <name type="scientific">Clostridium boliviensis</name>
    <dbReference type="NCBI Taxonomy" id="318465"/>
    <lineage>
        <taxon>Bacteria</taxon>
        <taxon>Bacillati</taxon>
        <taxon>Bacillota</taxon>
        <taxon>Clostridia</taxon>
        <taxon>Eubacteriales</taxon>
        <taxon>Clostridiaceae</taxon>
        <taxon>Clostridium</taxon>
    </lineage>
</organism>
<keyword evidence="7" id="KW-1185">Reference proteome</keyword>
<dbReference type="PANTHER" id="PTHR11228">
    <property type="entry name" value="RADICAL SAM DOMAIN PROTEIN"/>
    <property type="match status" value="1"/>
</dbReference>
<dbReference type="InterPro" id="IPR058240">
    <property type="entry name" value="rSAM_sf"/>
</dbReference>
<dbReference type="SFLD" id="SFLDG01386">
    <property type="entry name" value="main_SPASM_domain-containing"/>
    <property type="match status" value="1"/>
</dbReference>
<dbReference type="InterPro" id="IPR013785">
    <property type="entry name" value="Aldolase_TIM"/>
</dbReference>
<evidence type="ECO:0000313" key="7">
    <source>
        <dbReference type="Proteomes" id="UP001276854"/>
    </source>
</evidence>
<evidence type="ECO:0000313" key="6">
    <source>
        <dbReference type="EMBL" id="MDW2798307.1"/>
    </source>
</evidence>
<dbReference type="Gene3D" id="3.20.20.70">
    <property type="entry name" value="Aldolase class I"/>
    <property type="match status" value="1"/>
</dbReference>
<dbReference type="InterPro" id="IPR050377">
    <property type="entry name" value="Radical_SAM_PqqE_MftC-like"/>
</dbReference>
<feature type="domain" description="Radical SAM core" evidence="5">
    <location>
        <begin position="107"/>
        <end position="263"/>
    </location>
</feature>
<evidence type="ECO:0000256" key="1">
    <source>
        <dbReference type="ARBA" id="ARBA00022691"/>
    </source>
</evidence>
<sequence length="445" mass="51318">MVLEYNNQINFTTRYSSIKIDHFNLVLFPEFKNYFVTDDEGMDCFQKLYDGMSIGDAFEYYSTKFDHCTEEEVRQKYQKLLGDIVHANKHTEPFDTADEILDIKFDMTYRCNAECVHCFATEFPDMMSADTNTFCRAFDELLNIFQHKPKVAISGGEPLLNAELLTDFVRYIKPNTAGITLLTNGFLISDWLDKDESKINFLLDNISDFQISLDGFTEEIYDKIRGNGNFKKVMNTLHYLNEKGISLNIHTTVTRINEKDIRENFIPFLIKNRSLLNDRNHFSFSIARAVGRGRDLAEQGLISSYTDFEKLLFDVHTQLIKNNLCDSSPMPITFREICGIGKQITVSPDGSCYMCGIPTSEILGNVLTDGYELIKERTLNTRNLYHLNKFDLCKDCDVRGLCMGGCRVYNKTLKGDYCVPACNDDYKESIYRMLIREYEIGMVNI</sequence>
<dbReference type="NCBIfam" id="TIGR04085">
    <property type="entry name" value="rSAM_more_4Fe4S"/>
    <property type="match status" value="1"/>
</dbReference>
<dbReference type="SFLD" id="SFLDS00029">
    <property type="entry name" value="Radical_SAM"/>
    <property type="match status" value="1"/>
</dbReference>
<proteinExistence type="predicted"/>
<keyword evidence="4" id="KW-0411">Iron-sulfur</keyword>
<dbReference type="PANTHER" id="PTHR11228:SF7">
    <property type="entry name" value="PQQA PEPTIDE CYCLASE"/>
    <property type="match status" value="1"/>
</dbReference>
<keyword evidence="2" id="KW-0479">Metal-binding</keyword>
<evidence type="ECO:0000256" key="4">
    <source>
        <dbReference type="ARBA" id="ARBA00023014"/>
    </source>
</evidence>
<dbReference type="Pfam" id="PF04055">
    <property type="entry name" value="Radical_SAM"/>
    <property type="match status" value="1"/>
</dbReference>
<keyword evidence="1" id="KW-0949">S-adenosyl-L-methionine</keyword>
<evidence type="ECO:0000256" key="3">
    <source>
        <dbReference type="ARBA" id="ARBA00023004"/>
    </source>
</evidence>
<dbReference type="RefSeq" id="WP_318064547.1">
    <property type="nucleotide sequence ID" value="NZ_JAWONS010000186.1"/>
</dbReference>
<dbReference type="SFLD" id="SFLDG01067">
    <property type="entry name" value="SPASM/twitch_domain_containing"/>
    <property type="match status" value="1"/>
</dbReference>
<protein>
    <submittedName>
        <fullName evidence="6">Radical SAM protein</fullName>
    </submittedName>
</protein>
<reference evidence="6 7" key="1">
    <citation type="submission" date="2023-10" db="EMBL/GenBank/DDBJ databases">
        <title>A novel Glycoside Hydrolase 43-Like Enzyme from Clostrdium boliviensis is an Endo-xylanase, and a Candidate for Xylooligosaccharides Production from Different Xylan Substrates.</title>
        <authorList>
            <person name="Alvarez M.T."/>
            <person name="Rocabado-Villegas L.R."/>
            <person name="Salas-Veizaga D.M."/>
            <person name="Linares-Pasten J.A."/>
            <person name="Gudmundsdottir E.E."/>
            <person name="Hreggvidsson G.O."/>
            <person name="Adlercreutz P."/>
            <person name="Nordberg Karlsson E."/>
        </authorList>
    </citation>
    <scope>NUCLEOTIDE SEQUENCE [LARGE SCALE GENOMIC DNA]</scope>
    <source>
        <strain evidence="6 7">E-1</strain>
    </source>
</reference>
<evidence type="ECO:0000256" key="2">
    <source>
        <dbReference type="ARBA" id="ARBA00022723"/>
    </source>
</evidence>
<accession>A0ABU4GMR2</accession>
<dbReference type="InterPro" id="IPR007197">
    <property type="entry name" value="rSAM"/>
</dbReference>
<gene>
    <name evidence="6" type="ORF">RZO55_12055</name>
</gene>
<keyword evidence="3" id="KW-0408">Iron</keyword>
<dbReference type="Proteomes" id="UP001276854">
    <property type="component" value="Unassembled WGS sequence"/>
</dbReference>
<dbReference type="CDD" id="cd01335">
    <property type="entry name" value="Radical_SAM"/>
    <property type="match status" value="1"/>
</dbReference>
<name>A0ABU4GMR2_9CLOT</name>
<dbReference type="EMBL" id="JAWONS010000186">
    <property type="protein sequence ID" value="MDW2798307.1"/>
    <property type="molecule type" value="Genomic_DNA"/>
</dbReference>
<dbReference type="SUPFAM" id="SSF102114">
    <property type="entry name" value="Radical SAM enzymes"/>
    <property type="match status" value="1"/>
</dbReference>
<evidence type="ECO:0000259" key="5">
    <source>
        <dbReference type="Pfam" id="PF04055"/>
    </source>
</evidence>